<reference evidence="5" key="2">
    <citation type="submission" date="2020-02" db="EMBL/GenBank/DDBJ databases">
        <authorList>
            <person name="Gilchrist C.L.M."/>
            <person name="Chooi Y.-H."/>
        </authorList>
    </citation>
    <scope>NUCLEOTIDE SEQUENCE</scope>
    <source>
        <strain evidence="5">MST-FP2251</strain>
    </source>
</reference>
<evidence type="ECO:0000256" key="1">
    <source>
        <dbReference type="PROSITE-ProRule" id="PRU00261"/>
    </source>
</evidence>
<evidence type="ECO:0000259" key="3">
    <source>
        <dbReference type="PROSITE" id="PS50941"/>
    </source>
</evidence>
<dbReference type="PROSITE" id="PS51782">
    <property type="entry name" value="LYSM"/>
    <property type="match status" value="1"/>
</dbReference>
<keyword evidence="1" id="KW-1015">Disulfide bond</keyword>
<evidence type="ECO:0008006" key="7">
    <source>
        <dbReference type="Google" id="ProtNLM"/>
    </source>
</evidence>
<evidence type="ECO:0000313" key="5">
    <source>
        <dbReference type="EMBL" id="KAF9891873.1"/>
    </source>
</evidence>
<protein>
    <recommendedName>
        <fullName evidence="7">Chitin-binding type-1 domain-containing protein</fullName>
    </recommendedName>
</protein>
<feature type="region of interest" description="Disordered" evidence="2">
    <location>
        <begin position="1"/>
        <end position="21"/>
    </location>
</feature>
<accession>A0AAD4CU78</accession>
<sequence>MPSTTVRSAPATTDTCDGQLVEADDHDPPLSTCFDWSDFYNVSSGTLEHVTGSDIWSCFIKGAICLPKPCEIDIVSGDNTCEALAAKYSTDDSPVSLIQFLAWNPYLHGTCEDVYLVQRVCKGPPGGRFKPSGVIAAPTGPGDYFTTVQLHRPAFIWDDCTNLWLDYDVCVAPVSTTAISEDGTCGPSHSNTICEGSSFGDCCCTSGYCGIGLDYCSPGNCVSGGCEPNNGATINGTCDPDWGYTTCIAAQSTEIAAMGRNIVGQDNATPGIVTQTLEVPALMESVALALRGTRLVLVLSLETAARSVGTVGALTTTAVLGIVTLALVNHDQEPVC</sequence>
<evidence type="ECO:0000313" key="6">
    <source>
        <dbReference type="Proteomes" id="UP001194746"/>
    </source>
</evidence>
<reference evidence="5" key="1">
    <citation type="journal article" date="2019" name="Beilstein J. Org. Chem.">
        <title>Nanangenines: drimane sesquiterpenoids as the dominant metabolite cohort of a novel Australian fungus, Aspergillus nanangensis.</title>
        <authorList>
            <person name="Lacey H.J."/>
            <person name="Gilchrist C.L.M."/>
            <person name="Crombie A."/>
            <person name="Kalaitzis J.A."/>
            <person name="Vuong D."/>
            <person name="Rutledge P.J."/>
            <person name="Turner P."/>
            <person name="Pitt J.I."/>
            <person name="Lacey E."/>
            <person name="Chooi Y.H."/>
            <person name="Piggott A.M."/>
        </authorList>
    </citation>
    <scope>NUCLEOTIDE SEQUENCE</scope>
    <source>
        <strain evidence="5">MST-FP2251</strain>
    </source>
</reference>
<dbReference type="InterPro" id="IPR001002">
    <property type="entry name" value="Chitin-bd_1"/>
</dbReference>
<comment type="caution">
    <text evidence="1">Lacks conserved residue(s) required for the propagation of feature annotation.</text>
</comment>
<name>A0AAD4CU78_ASPNN</name>
<evidence type="ECO:0000259" key="4">
    <source>
        <dbReference type="PROSITE" id="PS51782"/>
    </source>
</evidence>
<dbReference type="InterPro" id="IPR036779">
    <property type="entry name" value="LysM_dom_sf"/>
</dbReference>
<feature type="domain" description="LysM" evidence="4">
    <location>
        <begin position="70"/>
        <end position="122"/>
    </location>
</feature>
<gene>
    <name evidence="5" type="ORF">FE257_003358</name>
</gene>
<dbReference type="EMBL" id="VCAU01000016">
    <property type="protein sequence ID" value="KAF9891873.1"/>
    <property type="molecule type" value="Genomic_DNA"/>
</dbReference>
<dbReference type="AlphaFoldDB" id="A0AAD4CU78"/>
<organism evidence="5 6">
    <name type="scientific">Aspergillus nanangensis</name>
    <dbReference type="NCBI Taxonomy" id="2582783"/>
    <lineage>
        <taxon>Eukaryota</taxon>
        <taxon>Fungi</taxon>
        <taxon>Dikarya</taxon>
        <taxon>Ascomycota</taxon>
        <taxon>Pezizomycotina</taxon>
        <taxon>Eurotiomycetes</taxon>
        <taxon>Eurotiomycetidae</taxon>
        <taxon>Eurotiales</taxon>
        <taxon>Aspergillaceae</taxon>
        <taxon>Aspergillus</taxon>
        <taxon>Aspergillus subgen. Circumdati</taxon>
    </lineage>
</organism>
<comment type="caution">
    <text evidence="5">The sequence shown here is derived from an EMBL/GenBank/DDBJ whole genome shotgun (WGS) entry which is preliminary data.</text>
</comment>
<evidence type="ECO:0000256" key="2">
    <source>
        <dbReference type="SAM" id="MobiDB-lite"/>
    </source>
</evidence>
<dbReference type="PROSITE" id="PS50941">
    <property type="entry name" value="CHIT_BIND_I_2"/>
    <property type="match status" value="1"/>
</dbReference>
<dbReference type="Gene3D" id="3.10.350.10">
    <property type="entry name" value="LysM domain"/>
    <property type="match status" value="1"/>
</dbReference>
<dbReference type="GO" id="GO:0008061">
    <property type="term" value="F:chitin binding"/>
    <property type="evidence" value="ECO:0007669"/>
    <property type="project" value="UniProtKB-UniRule"/>
</dbReference>
<feature type="domain" description="Chitin-binding type-1" evidence="3">
    <location>
        <begin position="182"/>
        <end position="240"/>
    </location>
</feature>
<keyword evidence="6" id="KW-1185">Reference proteome</keyword>
<proteinExistence type="predicted"/>
<dbReference type="InterPro" id="IPR018392">
    <property type="entry name" value="LysM"/>
</dbReference>
<keyword evidence="1" id="KW-0147">Chitin-binding</keyword>
<dbReference type="Proteomes" id="UP001194746">
    <property type="component" value="Unassembled WGS sequence"/>
</dbReference>
<feature type="disulfide bond" evidence="1">
    <location>
        <begin position="202"/>
        <end position="216"/>
    </location>
</feature>
<feature type="compositionally biased region" description="Polar residues" evidence="2">
    <location>
        <begin position="1"/>
        <end position="16"/>
    </location>
</feature>